<evidence type="ECO:0000259" key="1">
    <source>
        <dbReference type="PROSITE" id="PS51186"/>
    </source>
</evidence>
<keyword evidence="3" id="KW-1185">Reference proteome</keyword>
<dbReference type="PATRIC" id="fig|1195763.3.peg.4902"/>
<dbReference type="Proteomes" id="UP000036097">
    <property type="component" value="Unassembled WGS sequence"/>
</dbReference>
<dbReference type="InterPro" id="IPR000182">
    <property type="entry name" value="GNAT_dom"/>
</dbReference>
<evidence type="ECO:0000313" key="2">
    <source>
        <dbReference type="EMBL" id="KLU99600.1"/>
    </source>
</evidence>
<dbReference type="STRING" id="1195763.ABT56_22900"/>
<keyword evidence="2" id="KW-0808">Transferase</keyword>
<sequence length="139" mass="16055">MDKLSFHPLEPLRFPLVNRFYKQHYPAGKAKKDEIIWTGEDNKQICCCVRFKLFDGFQLLTGMVVAPERRGTGIGRQLLHASRPQQTLQPCYCLAFSYLEQFYESADFSRIGDHDLPEALLSRLVRYRAAGKDLIAMKL</sequence>
<keyword evidence="2" id="KW-0012">Acyltransferase</keyword>
<evidence type="ECO:0000313" key="3">
    <source>
        <dbReference type="Proteomes" id="UP000036097"/>
    </source>
</evidence>
<dbReference type="RefSeq" id="WP_047881220.1">
    <property type="nucleotide sequence ID" value="NZ_LDOT01000078.1"/>
</dbReference>
<dbReference type="EMBL" id="LDOT01000078">
    <property type="protein sequence ID" value="KLU99600.1"/>
    <property type="molecule type" value="Genomic_DNA"/>
</dbReference>
<dbReference type="PROSITE" id="PS51186">
    <property type="entry name" value="GNAT"/>
    <property type="match status" value="1"/>
</dbReference>
<gene>
    <name evidence="2" type="ORF">ABT56_22900</name>
</gene>
<proteinExistence type="predicted"/>
<organism evidence="2 3">
    <name type="scientific">Photobacterium aquae</name>
    <dbReference type="NCBI Taxonomy" id="1195763"/>
    <lineage>
        <taxon>Bacteria</taxon>
        <taxon>Pseudomonadati</taxon>
        <taxon>Pseudomonadota</taxon>
        <taxon>Gammaproteobacteria</taxon>
        <taxon>Vibrionales</taxon>
        <taxon>Vibrionaceae</taxon>
        <taxon>Photobacterium</taxon>
    </lineage>
</organism>
<reference evidence="2 3" key="1">
    <citation type="submission" date="2015-05" db="EMBL/GenBank/DDBJ databases">
        <title>Photobacterium galathea sp. nov.</title>
        <authorList>
            <person name="Machado H."/>
            <person name="Gram L."/>
        </authorList>
    </citation>
    <scope>NUCLEOTIDE SEQUENCE [LARGE SCALE GENOMIC DNA]</scope>
    <source>
        <strain evidence="2 3">CGMCC 1.12159</strain>
    </source>
</reference>
<dbReference type="CDD" id="cd04301">
    <property type="entry name" value="NAT_SF"/>
    <property type="match status" value="1"/>
</dbReference>
<dbReference type="Gene3D" id="3.40.630.30">
    <property type="match status" value="1"/>
</dbReference>
<name>A0A0J1GJ53_9GAMM</name>
<dbReference type="SUPFAM" id="SSF55729">
    <property type="entry name" value="Acyl-CoA N-acyltransferases (Nat)"/>
    <property type="match status" value="1"/>
</dbReference>
<protein>
    <submittedName>
        <fullName evidence="2">Acyltransferase</fullName>
    </submittedName>
</protein>
<feature type="domain" description="N-acetyltransferase" evidence="1">
    <location>
        <begin position="1"/>
        <end position="126"/>
    </location>
</feature>
<accession>A0A0J1GJ53</accession>
<dbReference type="Pfam" id="PF13508">
    <property type="entry name" value="Acetyltransf_7"/>
    <property type="match status" value="1"/>
</dbReference>
<dbReference type="InterPro" id="IPR016181">
    <property type="entry name" value="Acyl_CoA_acyltransferase"/>
</dbReference>
<dbReference type="AlphaFoldDB" id="A0A0J1GJ53"/>
<dbReference type="OrthoDB" id="7845888at2"/>
<dbReference type="GO" id="GO:0016747">
    <property type="term" value="F:acyltransferase activity, transferring groups other than amino-acyl groups"/>
    <property type="evidence" value="ECO:0007669"/>
    <property type="project" value="InterPro"/>
</dbReference>
<comment type="caution">
    <text evidence="2">The sequence shown here is derived from an EMBL/GenBank/DDBJ whole genome shotgun (WGS) entry which is preliminary data.</text>
</comment>